<evidence type="ECO:0000313" key="2">
    <source>
        <dbReference type="Proteomes" id="UP000030437"/>
    </source>
</evidence>
<gene>
    <name evidence="1" type="ORF">CD32_08790</name>
</gene>
<evidence type="ECO:0008006" key="3">
    <source>
        <dbReference type="Google" id="ProtNLM"/>
    </source>
</evidence>
<comment type="caution">
    <text evidence="1">The sequence shown here is derived from an EMBL/GenBank/DDBJ whole genome shotgun (WGS) entry which is preliminary data.</text>
</comment>
<dbReference type="RefSeq" id="WP_036153621.1">
    <property type="nucleotide sequence ID" value="NZ_AVCX01000007.1"/>
</dbReference>
<dbReference type="eggNOG" id="ENOG5031WUV">
    <property type="taxonomic scope" value="Bacteria"/>
</dbReference>
<name>A0A0A3IKR5_9BACI</name>
<dbReference type="OrthoDB" id="1914797at2"/>
<dbReference type="Proteomes" id="UP000030437">
    <property type="component" value="Unassembled WGS sequence"/>
</dbReference>
<protein>
    <recommendedName>
        <fullName evidence="3">HEAT repeat domain-containing protein</fullName>
    </recommendedName>
</protein>
<evidence type="ECO:0000313" key="1">
    <source>
        <dbReference type="EMBL" id="KGR85329.1"/>
    </source>
</evidence>
<proteinExistence type="predicted"/>
<reference evidence="1 2" key="1">
    <citation type="submission" date="2014-02" db="EMBL/GenBank/DDBJ databases">
        <title>Draft genome sequence of Lysinibacillus odysseyi NBRC 100172.</title>
        <authorList>
            <person name="Zhang F."/>
            <person name="Wang G."/>
            <person name="Zhang L."/>
        </authorList>
    </citation>
    <scope>NUCLEOTIDE SEQUENCE [LARGE SCALE GENOMIC DNA]</scope>
    <source>
        <strain evidence="1 2">NBRC 100172</strain>
    </source>
</reference>
<organism evidence="1 2">
    <name type="scientific">Lysinibacillus odysseyi 34hs-1 = NBRC 100172</name>
    <dbReference type="NCBI Taxonomy" id="1220589"/>
    <lineage>
        <taxon>Bacteria</taxon>
        <taxon>Bacillati</taxon>
        <taxon>Bacillota</taxon>
        <taxon>Bacilli</taxon>
        <taxon>Bacillales</taxon>
        <taxon>Bacillaceae</taxon>
        <taxon>Lysinibacillus</taxon>
    </lineage>
</organism>
<keyword evidence="2" id="KW-1185">Reference proteome</keyword>
<accession>A0A0A3IKR5</accession>
<sequence>MYEKVDVVLSENSADNYFYDDEFLYVQELMKDFTNNDWEKLIRRLKDKGDKYKIRLAYCIDKGNGVYGFNLLLDLLNESDEVAEYAIDSLRSFDDEEYRKLIVSNKKIKTKVEKLQENASLPIERMLAAFLQQNKL</sequence>
<dbReference type="EMBL" id="JPVP01000054">
    <property type="protein sequence ID" value="KGR85329.1"/>
    <property type="molecule type" value="Genomic_DNA"/>
</dbReference>
<dbReference type="AlphaFoldDB" id="A0A0A3IKR5"/>